<dbReference type="AlphaFoldDB" id="A0A078GP91"/>
<gene>
    <name evidence="1" type="primary">BnaC06g12180D</name>
    <name evidence="1" type="ORF">GSBRNA2T00036790001</name>
</gene>
<dbReference type="EMBL" id="LK032198">
    <property type="protein sequence ID" value="CDY27002.1"/>
    <property type="molecule type" value="Genomic_DNA"/>
</dbReference>
<evidence type="ECO:0000313" key="1">
    <source>
        <dbReference type="EMBL" id="CDY27002.1"/>
    </source>
</evidence>
<reference evidence="1 2" key="1">
    <citation type="journal article" date="2014" name="Science">
        <title>Plant genetics. Early allopolyploid evolution in the post-Neolithic Brassica napus oilseed genome.</title>
        <authorList>
            <person name="Chalhoub B."/>
            <person name="Denoeud F."/>
            <person name="Liu S."/>
            <person name="Parkin I.A."/>
            <person name="Tang H."/>
            <person name="Wang X."/>
            <person name="Chiquet J."/>
            <person name="Belcram H."/>
            <person name="Tong C."/>
            <person name="Samans B."/>
            <person name="Correa M."/>
            <person name="Da Silva C."/>
            <person name="Just J."/>
            <person name="Falentin C."/>
            <person name="Koh C.S."/>
            <person name="Le Clainche I."/>
            <person name="Bernard M."/>
            <person name="Bento P."/>
            <person name="Noel B."/>
            <person name="Labadie K."/>
            <person name="Alberti A."/>
            <person name="Charles M."/>
            <person name="Arnaud D."/>
            <person name="Guo H."/>
            <person name="Daviaud C."/>
            <person name="Alamery S."/>
            <person name="Jabbari K."/>
            <person name="Zhao M."/>
            <person name="Edger P.P."/>
            <person name="Chelaifa H."/>
            <person name="Tack D."/>
            <person name="Lassalle G."/>
            <person name="Mestiri I."/>
            <person name="Schnel N."/>
            <person name="Le Paslier M.C."/>
            <person name="Fan G."/>
            <person name="Renault V."/>
            <person name="Bayer P.E."/>
            <person name="Golicz A.A."/>
            <person name="Manoli S."/>
            <person name="Lee T.H."/>
            <person name="Thi V.H."/>
            <person name="Chalabi S."/>
            <person name="Hu Q."/>
            <person name="Fan C."/>
            <person name="Tollenaere R."/>
            <person name="Lu Y."/>
            <person name="Battail C."/>
            <person name="Shen J."/>
            <person name="Sidebottom C.H."/>
            <person name="Wang X."/>
            <person name="Canaguier A."/>
            <person name="Chauveau A."/>
            <person name="Berard A."/>
            <person name="Deniot G."/>
            <person name="Guan M."/>
            <person name="Liu Z."/>
            <person name="Sun F."/>
            <person name="Lim Y.P."/>
            <person name="Lyons E."/>
            <person name="Town C.D."/>
            <person name="Bancroft I."/>
            <person name="Wang X."/>
            <person name="Meng J."/>
            <person name="Ma J."/>
            <person name="Pires J.C."/>
            <person name="King G.J."/>
            <person name="Brunel D."/>
            <person name="Delourme R."/>
            <person name="Renard M."/>
            <person name="Aury J.M."/>
            <person name="Adams K.L."/>
            <person name="Batley J."/>
            <person name="Snowdon R.J."/>
            <person name="Tost J."/>
            <person name="Edwards D."/>
            <person name="Zhou Y."/>
            <person name="Hua W."/>
            <person name="Sharpe A.G."/>
            <person name="Paterson A.H."/>
            <person name="Guan C."/>
            <person name="Wincker P."/>
        </authorList>
    </citation>
    <scope>NUCLEOTIDE SEQUENCE [LARGE SCALE GENOMIC DNA]</scope>
    <source>
        <strain evidence="2">cv. Darmor-bzh</strain>
    </source>
</reference>
<dbReference type="PaxDb" id="3708-A0A078GP91"/>
<keyword evidence="2" id="KW-1185">Reference proteome</keyword>
<organism evidence="1 2">
    <name type="scientific">Brassica napus</name>
    <name type="common">Rape</name>
    <dbReference type="NCBI Taxonomy" id="3708"/>
    <lineage>
        <taxon>Eukaryota</taxon>
        <taxon>Viridiplantae</taxon>
        <taxon>Streptophyta</taxon>
        <taxon>Embryophyta</taxon>
        <taxon>Tracheophyta</taxon>
        <taxon>Spermatophyta</taxon>
        <taxon>Magnoliopsida</taxon>
        <taxon>eudicotyledons</taxon>
        <taxon>Gunneridae</taxon>
        <taxon>Pentapetalae</taxon>
        <taxon>rosids</taxon>
        <taxon>malvids</taxon>
        <taxon>Brassicales</taxon>
        <taxon>Brassicaceae</taxon>
        <taxon>Brassiceae</taxon>
        <taxon>Brassica</taxon>
    </lineage>
</organism>
<dbReference type="Gramene" id="CDY27002">
    <property type="protein sequence ID" value="CDY27002"/>
    <property type="gene ID" value="GSBRNA2T00036790001"/>
</dbReference>
<sequence length="80" mass="9508">MMGSPPSSLRGERVREMLELEPHVRNQALDWILKQMEESYQLQLALALLFWTEATYAYLRRRSKLSESRVGRVYDFPKFS</sequence>
<dbReference type="SMR" id="A0A078GP91"/>
<evidence type="ECO:0000313" key="2">
    <source>
        <dbReference type="Proteomes" id="UP000028999"/>
    </source>
</evidence>
<protein>
    <submittedName>
        <fullName evidence="1">BnaC06g12180D protein</fullName>
    </submittedName>
</protein>
<dbReference type="Proteomes" id="UP000028999">
    <property type="component" value="Unassembled WGS sequence"/>
</dbReference>
<accession>A0A078GP91</accession>
<proteinExistence type="predicted"/>
<name>A0A078GP91_BRANA</name>